<dbReference type="InterPro" id="IPR010131">
    <property type="entry name" value="MdtP/NodT-like"/>
</dbReference>
<dbReference type="SUPFAM" id="SSF56954">
    <property type="entry name" value="Outer membrane efflux proteins (OEP)"/>
    <property type="match status" value="1"/>
</dbReference>
<keyword evidence="5" id="KW-1185">Reference proteome</keyword>
<dbReference type="Gene3D" id="2.20.200.10">
    <property type="entry name" value="Outer membrane efflux proteins (OEP)"/>
    <property type="match status" value="1"/>
</dbReference>
<feature type="signal peptide" evidence="2">
    <location>
        <begin position="1"/>
        <end position="23"/>
    </location>
</feature>
<name>A0A124P8L5_9BURK</name>
<evidence type="ECO:0000256" key="3">
    <source>
        <dbReference type="SAM" id="MobiDB-lite"/>
    </source>
</evidence>
<dbReference type="GO" id="GO:0015562">
    <property type="term" value="F:efflux transmembrane transporter activity"/>
    <property type="evidence" value="ECO:0007669"/>
    <property type="project" value="InterPro"/>
</dbReference>
<protein>
    <submittedName>
        <fullName evidence="4">RND transporter</fullName>
    </submittedName>
</protein>
<evidence type="ECO:0000256" key="1">
    <source>
        <dbReference type="ARBA" id="ARBA00007613"/>
    </source>
</evidence>
<comment type="similarity">
    <text evidence="1 2">Belongs to the outer membrane factor (OMF) (TC 1.B.17) family.</text>
</comment>
<dbReference type="NCBIfam" id="TIGR01845">
    <property type="entry name" value="outer_NodT"/>
    <property type="match status" value="1"/>
</dbReference>
<gene>
    <name evidence="4" type="ORF">WS67_17695</name>
</gene>
<dbReference type="InterPro" id="IPR003423">
    <property type="entry name" value="OMP_efflux"/>
</dbReference>
<feature type="compositionally biased region" description="Low complexity" evidence="3">
    <location>
        <begin position="54"/>
        <end position="65"/>
    </location>
</feature>
<dbReference type="PANTHER" id="PTHR30203:SF32">
    <property type="entry name" value="CATION EFFLUX SYSTEM PROTEIN CUSC"/>
    <property type="match status" value="1"/>
</dbReference>
<reference evidence="4 5" key="1">
    <citation type="submission" date="2015-11" db="EMBL/GenBank/DDBJ databases">
        <title>Expanding the genomic diversity of Burkholderia species for the development of highly accurate diagnostics.</title>
        <authorList>
            <person name="Sahl J."/>
            <person name="Keim P."/>
            <person name="Wagner D."/>
        </authorList>
    </citation>
    <scope>NUCLEOTIDE SEQUENCE [LARGE SCALE GENOMIC DNA]</scope>
    <source>
        <strain evidence="4 5">TSV85</strain>
    </source>
</reference>
<dbReference type="PANTHER" id="PTHR30203">
    <property type="entry name" value="OUTER MEMBRANE CATION EFFLUX PROTEIN"/>
    <property type="match status" value="1"/>
</dbReference>
<dbReference type="Pfam" id="PF02321">
    <property type="entry name" value="OEP"/>
    <property type="match status" value="2"/>
</dbReference>
<feature type="region of interest" description="Disordered" evidence="3">
    <location>
        <begin position="40"/>
        <end position="65"/>
    </location>
</feature>
<dbReference type="AlphaFoldDB" id="A0A124P8L5"/>
<organism evidence="4 5">
    <name type="scientific">Burkholderia singularis</name>
    <dbReference type="NCBI Taxonomy" id="1503053"/>
    <lineage>
        <taxon>Bacteria</taxon>
        <taxon>Pseudomonadati</taxon>
        <taxon>Pseudomonadota</taxon>
        <taxon>Betaproteobacteria</taxon>
        <taxon>Burkholderiales</taxon>
        <taxon>Burkholderiaceae</taxon>
        <taxon>Burkholderia</taxon>
        <taxon>pseudomallei group</taxon>
    </lineage>
</organism>
<keyword evidence="2" id="KW-0449">Lipoprotein</keyword>
<evidence type="ECO:0000313" key="5">
    <source>
        <dbReference type="Proteomes" id="UP000062788"/>
    </source>
</evidence>
<keyword evidence="2" id="KW-0472">Membrane</keyword>
<keyword evidence="2" id="KW-0564">Palmitate</keyword>
<keyword evidence="2" id="KW-1134">Transmembrane beta strand</keyword>
<evidence type="ECO:0000313" key="4">
    <source>
        <dbReference type="EMBL" id="KVE25732.1"/>
    </source>
</evidence>
<proteinExistence type="inferred from homology"/>
<dbReference type="EMBL" id="LOWA01000037">
    <property type="protein sequence ID" value="KVE25732.1"/>
    <property type="molecule type" value="Genomic_DNA"/>
</dbReference>
<sequence length="498" mass="53432">MPAIALGLTLAAALAGCMSLAPAYRRPAAPVPDTFARTSCEAGPPLRAAERDSAAATAKPPGAADPGNCDAHLGWRDYFADADLRAVIEQALANNRDLRIAAQRVEAARANYGIRRADQWPSLDATATALRTRVPGGFVSPDASVKGLYNVGLAELGWEADFWGRVRSLKAAALENFLASEAAQRAVTLSLIADVANAYLALRALDERIALARATLDTRRDALRIFRRRYEEGAISRLDMKQSEILLHQAETLAAQLDQARDAQQHALDLLLGAPSSPAHAPTRLDDDAVQARLAPGLPSDLLVHRPDVIAAEHRLRAANADIGAARAAFFPRITLTSTLGTVSPALGDLFAAGSATWSFVPRITLPIFEGGRLHANLDLAHARRNEAVAQYEKTVQSAFRDVADALSARAWLTEQVAIQRDTLAAQSERARLAKLRYDNGAAPFLEVLDAQRDLLNAQQQLVQMRQGLLSSRIALYAALGGDAEDGAPSLTPTRTRP</sequence>
<dbReference type="Gene3D" id="1.20.1600.10">
    <property type="entry name" value="Outer membrane efflux proteins (OEP)"/>
    <property type="match status" value="1"/>
</dbReference>
<comment type="caution">
    <text evidence="4">The sequence shown here is derived from an EMBL/GenBank/DDBJ whole genome shotgun (WGS) entry which is preliminary data.</text>
</comment>
<accession>A0A124P8L5</accession>
<dbReference type="Proteomes" id="UP000062788">
    <property type="component" value="Unassembled WGS sequence"/>
</dbReference>
<keyword evidence="2" id="KW-0812">Transmembrane</keyword>
<dbReference type="GO" id="GO:0005886">
    <property type="term" value="C:plasma membrane"/>
    <property type="evidence" value="ECO:0007669"/>
    <property type="project" value="UniProtKB-SubCell"/>
</dbReference>
<keyword evidence="2" id="KW-0732">Signal</keyword>
<feature type="chain" id="PRO_5006990582" evidence="2">
    <location>
        <begin position="24"/>
        <end position="498"/>
    </location>
</feature>
<evidence type="ECO:0000256" key="2">
    <source>
        <dbReference type="RuleBase" id="RU362097"/>
    </source>
</evidence>
<comment type="subcellular location">
    <subcellularLocation>
        <location evidence="2">Cell membrane</location>
        <topology evidence="2">Lipid-anchor</topology>
    </subcellularLocation>
</comment>